<dbReference type="Pfam" id="PF05036">
    <property type="entry name" value="SPOR"/>
    <property type="match status" value="1"/>
</dbReference>
<name>A0ABQ0PXA3_9PROT</name>
<organism evidence="3 4">
    <name type="scientific">Asaia krungthepensis NRIC 0535</name>
    <dbReference type="NCBI Taxonomy" id="1307925"/>
    <lineage>
        <taxon>Bacteria</taxon>
        <taxon>Pseudomonadati</taxon>
        <taxon>Pseudomonadota</taxon>
        <taxon>Alphaproteobacteria</taxon>
        <taxon>Acetobacterales</taxon>
        <taxon>Acetobacteraceae</taxon>
        <taxon>Asaia</taxon>
    </lineage>
</organism>
<dbReference type="CDD" id="cd22268">
    <property type="entry name" value="DPBB_RlpA-like"/>
    <property type="match status" value="1"/>
</dbReference>
<evidence type="ECO:0000256" key="1">
    <source>
        <dbReference type="SAM" id="SignalP"/>
    </source>
</evidence>
<dbReference type="InterPro" id="IPR009009">
    <property type="entry name" value="RlpA-like_DPBB"/>
</dbReference>
<dbReference type="InterPro" id="IPR036908">
    <property type="entry name" value="RlpA-like_sf"/>
</dbReference>
<evidence type="ECO:0000313" key="4">
    <source>
        <dbReference type="Proteomes" id="UP001062776"/>
    </source>
</evidence>
<comment type="caution">
    <text evidence="3">The sequence shown here is derived from an EMBL/GenBank/DDBJ whole genome shotgun (WGS) entry which is preliminary data.</text>
</comment>
<dbReference type="RefSeq" id="WP_264814191.1">
    <property type="nucleotide sequence ID" value="NZ_BAPV01000003.1"/>
</dbReference>
<evidence type="ECO:0000313" key="3">
    <source>
        <dbReference type="EMBL" id="GBQ83860.1"/>
    </source>
</evidence>
<dbReference type="InterPro" id="IPR007730">
    <property type="entry name" value="SPOR-like_dom"/>
</dbReference>
<evidence type="ECO:0000259" key="2">
    <source>
        <dbReference type="PROSITE" id="PS51724"/>
    </source>
</evidence>
<keyword evidence="4" id="KW-1185">Reference proteome</keyword>
<dbReference type="Gene3D" id="3.30.70.1070">
    <property type="entry name" value="Sporulation related repeat"/>
    <property type="match status" value="1"/>
</dbReference>
<accession>A0ABQ0PXA3</accession>
<dbReference type="PROSITE" id="PS51257">
    <property type="entry name" value="PROKAR_LIPOPROTEIN"/>
    <property type="match status" value="1"/>
</dbReference>
<dbReference type="PANTHER" id="PTHR34183:SF1">
    <property type="entry name" value="ENDOLYTIC PEPTIDOGLYCAN TRANSGLYCOSYLASE RLPA"/>
    <property type="match status" value="1"/>
</dbReference>
<dbReference type="Pfam" id="PF03330">
    <property type="entry name" value="DPBB_1"/>
    <property type="match status" value="1"/>
</dbReference>
<dbReference type="Proteomes" id="UP001062776">
    <property type="component" value="Unassembled WGS sequence"/>
</dbReference>
<dbReference type="EMBL" id="BAPV01000003">
    <property type="protein sequence ID" value="GBQ83860.1"/>
    <property type="molecule type" value="Genomic_DNA"/>
</dbReference>
<feature type="signal peptide" evidence="1">
    <location>
        <begin position="1"/>
        <end position="20"/>
    </location>
</feature>
<dbReference type="PROSITE" id="PS51724">
    <property type="entry name" value="SPOR"/>
    <property type="match status" value="1"/>
</dbReference>
<dbReference type="Gene3D" id="2.40.40.10">
    <property type="entry name" value="RlpA-like domain"/>
    <property type="match status" value="1"/>
</dbReference>
<feature type="chain" id="PRO_5046932589" evidence="1">
    <location>
        <begin position="21"/>
        <end position="290"/>
    </location>
</feature>
<dbReference type="PANTHER" id="PTHR34183">
    <property type="entry name" value="ENDOLYTIC PEPTIDOGLYCAN TRANSGLYCOSYLASE RLPA"/>
    <property type="match status" value="1"/>
</dbReference>
<keyword evidence="3" id="KW-0449">Lipoprotein</keyword>
<reference evidence="3" key="1">
    <citation type="submission" date="2013-04" db="EMBL/GenBank/DDBJ databases">
        <title>The genome sequencing project of 58 acetic acid bacteria.</title>
        <authorList>
            <person name="Okamoto-Kainuma A."/>
            <person name="Ishikawa M."/>
            <person name="Umino S."/>
            <person name="Koizumi Y."/>
            <person name="Shiwa Y."/>
            <person name="Yoshikawa H."/>
            <person name="Matsutani M."/>
            <person name="Matsushita K."/>
        </authorList>
    </citation>
    <scope>NUCLEOTIDE SEQUENCE</scope>
    <source>
        <strain evidence="3">NRIC 0535</strain>
    </source>
</reference>
<feature type="domain" description="SPOR" evidence="2">
    <location>
        <begin position="215"/>
        <end position="290"/>
    </location>
</feature>
<gene>
    <name evidence="3" type="ORF">AA0535_0354</name>
</gene>
<dbReference type="SUPFAM" id="SSF110997">
    <property type="entry name" value="Sporulation related repeat"/>
    <property type="match status" value="1"/>
</dbReference>
<protein>
    <submittedName>
        <fullName evidence="3">Lipoprotein</fullName>
    </submittedName>
</protein>
<proteinExistence type="predicted"/>
<sequence>MQSLKALAFAILGGTGLTLAGCHHDAPPQKSAPHYVIGTAWQGTETWFYPAEHFDLSETGLAVIQAQPRGGLTADGEVWSAQAMTGAHQTLQLPAVVSVRNLTNGRIVRIRLNDRGPSSSGRMLAVTPRVATLLGMESAPTPVEIVQDEALSRQIAESNPNAPKLEIAAAPREAIVAQSLDDGSTKTLGLKSTEASTGARALYVPDMPQTVMQGQPDYVAYHVVLGSFSGHATASRVAAQCGADIVAQAGVSNGLPWLVSLGPFTTVPEADRALAQARQCGGTGAHIVAK</sequence>
<keyword evidence="1" id="KW-0732">Signal</keyword>
<dbReference type="InterPro" id="IPR036680">
    <property type="entry name" value="SPOR-like_sf"/>
</dbReference>